<accession>A0ABV2BU63</accession>
<dbReference type="PANTHER" id="PTHR10948">
    <property type="entry name" value="TRANSPOSASE"/>
    <property type="match status" value="1"/>
</dbReference>
<organism evidence="1 2">
    <name type="scientific">Aliikangiella maris</name>
    <dbReference type="NCBI Taxonomy" id="3162458"/>
    <lineage>
        <taxon>Bacteria</taxon>
        <taxon>Pseudomonadati</taxon>
        <taxon>Pseudomonadota</taxon>
        <taxon>Gammaproteobacteria</taxon>
        <taxon>Oceanospirillales</taxon>
        <taxon>Pleioneaceae</taxon>
        <taxon>Aliikangiella</taxon>
    </lineage>
</organism>
<evidence type="ECO:0000313" key="1">
    <source>
        <dbReference type="EMBL" id="MET1255479.1"/>
    </source>
</evidence>
<dbReference type="SUPFAM" id="SSF53098">
    <property type="entry name" value="Ribonuclease H-like"/>
    <property type="match status" value="1"/>
</dbReference>
<dbReference type="EMBL" id="JBEVCJ010000010">
    <property type="protein sequence ID" value="MET1255479.1"/>
    <property type="molecule type" value="Genomic_DNA"/>
</dbReference>
<comment type="caution">
    <text evidence="1">The sequence shown here is derived from an EMBL/GenBank/DDBJ whole genome shotgun (WGS) entry which is preliminary data.</text>
</comment>
<dbReference type="Proteomes" id="UP001548189">
    <property type="component" value="Unassembled WGS sequence"/>
</dbReference>
<evidence type="ECO:0000313" key="2">
    <source>
        <dbReference type="Proteomes" id="UP001548189"/>
    </source>
</evidence>
<reference evidence="1 2" key="1">
    <citation type="submission" date="2024-06" db="EMBL/GenBank/DDBJ databases">
        <authorList>
            <person name="Li F."/>
        </authorList>
    </citation>
    <scope>NUCLEOTIDE SEQUENCE [LARGE SCALE GENOMIC DNA]</scope>
    <source>
        <strain evidence="1 2">GXAS 311</strain>
    </source>
</reference>
<keyword evidence="2" id="KW-1185">Reference proteome</keyword>
<dbReference type="InterPro" id="IPR053392">
    <property type="entry name" value="Transposase_IS30-like"/>
</dbReference>
<sequence>MYLKTGICSNIVHIRLLKPYQDKVLTLTFDNGTEFVEHEKVGRILEAETYFAHPYASWERPINENTNGLIRQFFPKKTDFKKSDLASSKSGYRKFK</sequence>
<dbReference type="RefSeq" id="WP_353896065.1">
    <property type="nucleotide sequence ID" value="NZ_JBEVCJ010000010.1"/>
</dbReference>
<dbReference type="InterPro" id="IPR051917">
    <property type="entry name" value="Transposase-Integrase"/>
</dbReference>
<proteinExistence type="predicted"/>
<dbReference type="InterPro" id="IPR012337">
    <property type="entry name" value="RNaseH-like_sf"/>
</dbReference>
<gene>
    <name evidence="1" type="ORF">ABVT43_10105</name>
</gene>
<name>A0ABV2BU63_9GAMM</name>
<protein>
    <submittedName>
        <fullName evidence="1">IS30 family transposase</fullName>
    </submittedName>
</protein>
<dbReference type="PANTHER" id="PTHR10948:SF23">
    <property type="entry name" value="TRANSPOSASE INSI FOR INSERTION SEQUENCE ELEMENT IS30A-RELATED"/>
    <property type="match status" value="1"/>
</dbReference>
<dbReference type="NCBIfam" id="NF033563">
    <property type="entry name" value="transpos_IS30"/>
    <property type="match status" value="1"/>
</dbReference>